<evidence type="ECO:0000313" key="2">
    <source>
        <dbReference type="EMBL" id="HIU56270.1"/>
    </source>
</evidence>
<name>A0A9D1SDM9_9FIRM</name>
<dbReference type="Pfam" id="PF11167">
    <property type="entry name" value="DUF2953"/>
    <property type="match status" value="1"/>
</dbReference>
<proteinExistence type="predicted"/>
<gene>
    <name evidence="2" type="ORF">IAA61_00490</name>
</gene>
<feature type="transmembrane region" description="Helical" evidence="1">
    <location>
        <begin position="173"/>
        <end position="191"/>
    </location>
</feature>
<reference evidence="2" key="2">
    <citation type="journal article" date="2021" name="PeerJ">
        <title>Extensive microbial diversity within the chicken gut microbiome revealed by metagenomics and culture.</title>
        <authorList>
            <person name="Gilroy R."/>
            <person name="Ravi A."/>
            <person name="Getino M."/>
            <person name="Pursley I."/>
            <person name="Horton D.L."/>
            <person name="Alikhan N.F."/>
            <person name="Baker D."/>
            <person name="Gharbi K."/>
            <person name="Hall N."/>
            <person name="Watson M."/>
            <person name="Adriaenssens E.M."/>
            <person name="Foster-Nyarko E."/>
            <person name="Jarju S."/>
            <person name="Secka A."/>
            <person name="Antonio M."/>
            <person name="Oren A."/>
            <person name="Chaudhuri R.R."/>
            <person name="La Ragione R."/>
            <person name="Hildebrand F."/>
            <person name="Pallen M.J."/>
        </authorList>
    </citation>
    <scope>NUCLEOTIDE SEQUENCE</scope>
    <source>
        <strain evidence="2">USAMLcec3-3695</strain>
    </source>
</reference>
<keyword evidence="1" id="KW-1133">Transmembrane helix</keyword>
<comment type="caution">
    <text evidence="2">The sequence shown here is derived from an EMBL/GenBank/DDBJ whole genome shotgun (WGS) entry which is preliminary data.</text>
</comment>
<reference evidence="2" key="1">
    <citation type="submission" date="2020-10" db="EMBL/GenBank/DDBJ databases">
        <authorList>
            <person name="Gilroy R."/>
        </authorList>
    </citation>
    <scope>NUCLEOTIDE SEQUENCE</scope>
    <source>
        <strain evidence="2">USAMLcec3-3695</strain>
    </source>
</reference>
<evidence type="ECO:0000313" key="3">
    <source>
        <dbReference type="Proteomes" id="UP000824109"/>
    </source>
</evidence>
<evidence type="ECO:0000256" key="1">
    <source>
        <dbReference type="SAM" id="Phobius"/>
    </source>
</evidence>
<keyword evidence="1" id="KW-0472">Membrane</keyword>
<dbReference type="Proteomes" id="UP000824109">
    <property type="component" value="Unassembled WGS sequence"/>
</dbReference>
<protein>
    <submittedName>
        <fullName evidence="2">DUF2953 domain-containing protein</fullName>
    </submittedName>
</protein>
<dbReference type="EMBL" id="DVNB01000005">
    <property type="protein sequence ID" value="HIU56270.1"/>
    <property type="molecule type" value="Genomic_DNA"/>
</dbReference>
<keyword evidence="1" id="KW-0812">Transmembrane</keyword>
<sequence length="205" mass="23154">MVILLIVIAVILLAVSVPVRAELYFEYSAGGVSAEAGIKVLGIRLRMPRKKTEQKSGGADDTDESEGRSDKVLQAVLFIRENFSELKELIYAVLEYMRKRLVKIKKLSLRTIIGVPDAMETALLYGAEATFVYNVLGVMDRHMRLVHHETELKPDFKTPRFYVQFTADIRTNVFHLLVLAVLALCRALPIIKKMKMQSDENENAS</sequence>
<dbReference type="AlphaFoldDB" id="A0A9D1SDM9"/>
<dbReference type="InterPro" id="IPR021338">
    <property type="entry name" value="DUF2953"/>
</dbReference>
<accession>A0A9D1SDM9</accession>
<organism evidence="2 3">
    <name type="scientific">Candidatus Ornithomonoglobus merdipullorum</name>
    <dbReference type="NCBI Taxonomy" id="2840895"/>
    <lineage>
        <taxon>Bacteria</taxon>
        <taxon>Bacillati</taxon>
        <taxon>Bacillota</taxon>
        <taxon>Clostridia</taxon>
        <taxon>Candidatus Ornithomonoglobus</taxon>
    </lineage>
</organism>